<dbReference type="EMBL" id="AP031573">
    <property type="protein sequence ID" value="BFM44098.1"/>
    <property type="molecule type" value="Genomic_DNA"/>
</dbReference>
<dbReference type="AlphaFoldDB" id="A0AAT9H2V8"/>
<dbReference type="Pfam" id="PF05621">
    <property type="entry name" value="TniB"/>
    <property type="match status" value="1"/>
</dbReference>
<evidence type="ECO:0000313" key="1">
    <source>
        <dbReference type="EMBL" id="BFM44098.1"/>
    </source>
</evidence>
<dbReference type="InterPro" id="IPR027417">
    <property type="entry name" value="P-loop_NTPase"/>
</dbReference>
<gene>
    <name evidence="1" type="ORF">CFS9_27390</name>
</gene>
<dbReference type="SUPFAM" id="SSF52540">
    <property type="entry name" value="P-loop containing nucleoside triphosphate hydrolases"/>
    <property type="match status" value="1"/>
</dbReference>
<sequence>MNHLNDKTREIVINSSPEERIANTKKFSWIGYTQSISIFKKLDDLKNYPKVYRMPNLLLIGESNNGKTAILRKYDERNEAYVRESDLQVINPVLYVQAPPEPDEKRFYNIILDSLFAPSKTTEKIDSRQQRVLHLLKRMETKILMIDEIHHVLAGSSRKQRTFLNVIKFLSNELQIPIVCAGTKDAFNAIQTDPQLSNRFEPKILPRWTNDTEYKRLLLSFEKILPLKKESNLIENSIADNILNKSDGLIGEISKILELSCIQAIETGKERIDNQIINSIDYIPPTKRRKQILY</sequence>
<reference evidence="1" key="1">
    <citation type="submission" date="2024-05" db="EMBL/GenBank/DDBJ databases">
        <title>Whole-Genome Sequence of CFS9, a Potential Fish Probiotic Isolated from the Body Surface of Silurus asotus.</title>
        <authorList>
            <person name="Kojima M."/>
            <person name="Tobioka K."/>
            <person name="Yokota K."/>
            <person name="Nakatani H."/>
            <person name="Hori K."/>
            <person name="Tamaru Y."/>
            <person name="Okazaki F."/>
        </authorList>
    </citation>
    <scope>NUCLEOTIDE SEQUENCE</scope>
    <source>
        <strain evidence="1">CFS9</strain>
    </source>
</reference>
<dbReference type="PANTHER" id="PTHR35894">
    <property type="entry name" value="GENERAL SECRETION PATHWAY PROTEIN A-RELATED"/>
    <property type="match status" value="1"/>
</dbReference>
<protein>
    <submittedName>
        <fullName evidence="1">TniB family NTP-binding protein</fullName>
    </submittedName>
</protein>
<dbReference type="PANTHER" id="PTHR35894:SF1">
    <property type="entry name" value="PHOSPHORIBULOKINASE _ URIDINE KINASE FAMILY"/>
    <property type="match status" value="1"/>
</dbReference>
<dbReference type="CDD" id="cd00009">
    <property type="entry name" value="AAA"/>
    <property type="match status" value="1"/>
</dbReference>
<dbReference type="Gene3D" id="3.40.50.300">
    <property type="entry name" value="P-loop containing nucleotide triphosphate hydrolases"/>
    <property type="match status" value="1"/>
</dbReference>
<organism evidence="1">
    <name type="scientific">Flavobacterium sp. CFS9</name>
    <dbReference type="NCBI Taxonomy" id="3143118"/>
    <lineage>
        <taxon>Bacteria</taxon>
        <taxon>Pseudomonadati</taxon>
        <taxon>Bacteroidota</taxon>
        <taxon>Flavobacteriia</taxon>
        <taxon>Flavobacteriales</taxon>
        <taxon>Flavobacteriaceae</taxon>
        <taxon>Flavobacterium</taxon>
    </lineage>
</organism>
<name>A0AAT9H2V8_9FLAO</name>
<dbReference type="InterPro" id="IPR052026">
    <property type="entry name" value="ExeA_AAA_ATPase_DNA-bind"/>
</dbReference>
<dbReference type="InterPro" id="IPR008868">
    <property type="entry name" value="TniB"/>
</dbReference>
<dbReference type="RefSeq" id="WP_369615243.1">
    <property type="nucleotide sequence ID" value="NZ_AP031573.1"/>
</dbReference>
<proteinExistence type="predicted"/>
<accession>A0AAT9H2V8</accession>